<feature type="region of interest" description="Disordered" evidence="1">
    <location>
        <begin position="1"/>
        <end position="32"/>
    </location>
</feature>
<dbReference type="Gene3D" id="2.30.30.140">
    <property type="match status" value="1"/>
</dbReference>
<dbReference type="SUPFAM" id="SSF63748">
    <property type="entry name" value="Tudor/PWWP/MBT"/>
    <property type="match status" value="1"/>
</dbReference>
<reference evidence="4" key="1">
    <citation type="submission" date="2019-08" db="EMBL/GenBank/DDBJ databases">
        <title>Reference gene set and small RNA set construction with multiple tissues from Davidia involucrata Baill.</title>
        <authorList>
            <person name="Yang H."/>
            <person name="Zhou C."/>
            <person name="Li G."/>
            <person name="Wang J."/>
            <person name="Gao P."/>
            <person name="Wang M."/>
            <person name="Wang R."/>
            <person name="Zhao Y."/>
        </authorList>
    </citation>
    <scope>NUCLEOTIDE SEQUENCE</scope>
    <source>
        <tissue evidence="4">Mixed with DoveR01_LX</tissue>
    </source>
</reference>
<keyword evidence="2" id="KW-0812">Transmembrane</keyword>
<dbReference type="EMBL" id="GHES01019718">
    <property type="protein sequence ID" value="MPA50277.1"/>
    <property type="molecule type" value="Transcribed_RNA"/>
</dbReference>
<dbReference type="InterPro" id="IPR000313">
    <property type="entry name" value="PWWP_dom"/>
</dbReference>
<dbReference type="PANTHER" id="PTHR10688">
    <property type="entry name" value="PWWP DOMAIN-CONTAINING PROTEIN"/>
    <property type="match status" value="1"/>
</dbReference>
<feature type="domain" description="PWWP" evidence="3">
    <location>
        <begin position="165"/>
        <end position="226"/>
    </location>
</feature>
<gene>
    <name evidence="4" type="ORF">Din_019718</name>
</gene>
<feature type="region of interest" description="Disordered" evidence="1">
    <location>
        <begin position="246"/>
        <end position="302"/>
    </location>
</feature>
<accession>A0A5B7A0Z3</accession>
<feature type="compositionally biased region" description="Polar residues" evidence="1">
    <location>
        <begin position="267"/>
        <end position="288"/>
    </location>
</feature>
<organism evidence="4">
    <name type="scientific">Davidia involucrata</name>
    <name type="common">Dove tree</name>
    <dbReference type="NCBI Taxonomy" id="16924"/>
    <lineage>
        <taxon>Eukaryota</taxon>
        <taxon>Viridiplantae</taxon>
        <taxon>Streptophyta</taxon>
        <taxon>Embryophyta</taxon>
        <taxon>Tracheophyta</taxon>
        <taxon>Spermatophyta</taxon>
        <taxon>Magnoliopsida</taxon>
        <taxon>eudicotyledons</taxon>
        <taxon>Gunneridae</taxon>
        <taxon>Pentapetalae</taxon>
        <taxon>asterids</taxon>
        <taxon>Cornales</taxon>
        <taxon>Nyssaceae</taxon>
        <taxon>Davidia</taxon>
    </lineage>
</organism>
<dbReference type="PROSITE" id="PS50812">
    <property type="entry name" value="PWWP"/>
    <property type="match status" value="1"/>
</dbReference>
<dbReference type="PANTHER" id="PTHR10688:SF14">
    <property type="entry name" value="PWWP DOMAIN-CONTAINING PROTEIN"/>
    <property type="match status" value="1"/>
</dbReference>
<evidence type="ECO:0000313" key="4">
    <source>
        <dbReference type="EMBL" id="MPA50277.1"/>
    </source>
</evidence>
<sequence>MAKKWPNRKKREKVHGIDHIPKYSQQPRSPGYPKRRTDFSLFFCSSFFPLSNAPFGQGLMLESSNSKDILSSVTIASLDETRNKRKEILELPLVQCSKSQNKRVGLFSNLVEVPLIEVESEAQNAVTEAWSDRNIGNQECDIVGKLRFTPDKSQATGGVDVCITTGSVVWAKTAHQLWWPAEILGERSTIVNSRNQGVDGHVLVQYYGNHENAWVDPARDLSQFEDCFEERSCNPMEEFQDALKQALHAKEHRSSGRELIGPPNWPNCPNLQDHSPDKWNSSSSSRTGSDCLERGRGKRERKPKVRFDEVTFPLKSARKVRRFRIMRFLGLAAPIGSPFSITPHIRIAST</sequence>
<keyword evidence="2" id="KW-1133">Transmembrane helix</keyword>
<evidence type="ECO:0000259" key="3">
    <source>
        <dbReference type="PROSITE" id="PS50812"/>
    </source>
</evidence>
<name>A0A5B7A0Z3_DAVIN</name>
<keyword evidence="2" id="KW-0472">Membrane</keyword>
<dbReference type="InterPro" id="IPR052657">
    <property type="entry name" value="PDP_family_Arabidopsis"/>
</dbReference>
<dbReference type="Pfam" id="PF00855">
    <property type="entry name" value="PWWP"/>
    <property type="match status" value="1"/>
</dbReference>
<feature type="compositionally biased region" description="Basic residues" evidence="1">
    <location>
        <begin position="1"/>
        <end position="13"/>
    </location>
</feature>
<evidence type="ECO:0000256" key="2">
    <source>
        <dbReference type="SAM" id="Phobius"/>
    </source>
</evidence>
<dbReference type="CDD" id="cd05162">
    <property type="entry name" value="PWWP"/>
    <property type="match status" value="1"/>
</dbReference>
<feature type="transmembrane region" description="Helical" evidence="2">
    <location>
        <begin position="325"/>
        <end position="345"/>
    </location>
</feature>
<evidence type="ECO:0000256" key="1">
    <source>
        <dbReference type="SAM" id="MobiDB-lite"/>
    </source>
</evidence>
<proteinExistence type="predicted"/>
<protein>
    <recommendedName>
        <fullName evidence="3">PWWP domain-containing protein</fullName>
    </recommendedName>
</protein>
<dbReference type="AlphaFoldDB" id="A0A5B7A0Z3"/>